<evidence type="ECO:0000313" key="6">
    <source>
        <dbReference type="EMBL" id="GGB85869.1"/>
    </source>
</evidence>
<sequence>MRLLISSLLFISSFSLFAQNETANDTIKEMKTELEEVIIGKKKKAVERKADRTIFDFSEQSHLNSGSLLEGLKKLPGLIISEVAGMMYQGKQLEVYMDGRPLNIYSNELSAYLEGMPANAIEKVEVITHPGAEFPATSGGAIINIVSSRKAKKYLSLTYANGYSFTNYDKARHRFNNSVTISAANKLFSWQVQGGQSYTESYRQNKFYDSSNNTTLSATQADRYNRFYYLKTGLKFDFKKDRLLVNYDINTNNNSSYIDANGLGFASNDRSKSKYFYHDVVLTYQKRFEDPFTKLDFQLNFNDNTSNLDLNSTNNPTPVLDNNSNQNFYQFKSDFSKELIFLDKTKISAGVLGNLLDFETKSFGLRNLDYTRTSLAAYTEAHATYKDFEFIIGGRLESYDIDGNTDTDELSPFKQTRFFPNGVVQYNIMPQMHINASYNKKIRLPNTSSLNPNNTSYQNPNVTAFGNPYLEPTIYNNYEIEFNAFEYFFIGYSVTDADNQIIDRVINTPEGAAANITENFSNITIRNFNFGIPIPYMLFTKGLNETLKFNFNPDEVNFLYVYVGNQMHNIPGVESKSIWNYNLMSQIILPANVKFTATYNSSNTGGNHYFYKSERPINEHLDLTFSRKFLSNNLSVSLYINDVFNTNKQEFSLIDTDFVYNSGYDSRRIGFSLSYKIPSKNKLAKEESNILNDTNQKQDEGLIGN</sequence>
<dbReference type="RefSeq" id="WP_188621890.1">
    <property type="nucleotide sequence ID" value="NZ_BMJE01000009.1"/>
</dbReference>
<protein>
    <submittedName>
        <fullName evidence="6">TonB-dependent receptor</fullName>
    </submittedName>
</protein>
<accession>A0ABQ1K2D1</accession>
<proteinExistence type="predicted"/>
<comment type="subcellular location">
    <subcellularLocation>
        <location evidence="1">Cell outer membrane</location>
    </subcellularLocation>
</comment>
<dbReference type="InterPro" id="IPR041700">
    <property type="entry name" value="OMP_b-brl_3"/>
</dbReference>
<keyword evidence="7" id="KW-1185">Reference proteome</keyword>
<evidence type="ECO:0000256" key="2">
    <source>
        <dbReference type="ARBA" id="ARBA00023136"/>
    </source>
</evidence>
<name>A0ABQ1K2D1_9FLAO</name>
<organism evidence="6 7">
    <name type="scientific">Flavobacterium suaedae</name>
    <dbReference type="NCBI Taxonomy" id="1767027"/>
    <lineage>
        <taxon>Bacteria</taxon>
        <taxon>Pseudomonadati</taxon>
        <taxon>Bacteroidota</taxon>
        <taxon>Flavobacteriia</taxon>
        <taxon>Flavobacteriales</taxon>
        <taxon>Flavobacteriaceae</taxon>
        <taxon>Flavobacterium</taxon>
    </lineage>
</organism>
<reference evidence="7" key="1">
    <citation type="journal article" date="2019" name="Int. J. Syst. Evol. Microbiol.">
        <title>The Global Catalogue of Microorganisms (GCM) 10K type strain sequencing project: providing services to taxonomists for standard genome sequencing and annotation.</title>
        <authorList>
            <consortium name="The Broad Institute Genomics Platform"/>
            <consortium name="The Broad Institute Genome Sequencing Center for Infectious Disease"/>
            <person name="Wu L."/>
            <person name="Ma J."/>
        </authorList>
    </citation>
    <scope>NUCLEOTIDE SEQUENCE [LARGE SCALE GENOMIC DNA]</scope>
    <source>
        <strain evidence="7">CGMCC 1.15461</strain>
    </source>
</reference>
<dbReference type="EMBL" id="BMJE01000009">
    <property type="protein sequence ID" value="GGB85869.1"/>
    <property type="molecule type" value="Genomic_DNA"/>
</dbReference>
<evidence type="ECO:0000259" key="5">
    <source>
        <dbReference type="Pfam" id="PF14905"/>
    </source>
</evidence>
<evidence type="ECO:0000256" key="3">
    <source>
        <dbReference type="ARBA" id="ARBA00023237"/>
    </source>
</evidence>
<dbReference type="PANTHER" id="PTHR40980">
    <property type="entry name" value="PLUG DOMAIN-CONTAINING PROTEIN"/>
    <property type="match status" value="1"/>
</dbReference>
<dbReference type="SUPFAM" id="SSF56935">
    <property type="entry name" value="Porins"/>
    <property type="match status" value="1"/>
</dbReference>
<dbReference type="Gene3D" id="2.40.170.20">
    <property type="entry name" value="TonB-dependent receptor, beta-barrel domain"/>
    <property type="match status" value="1"/>
</dbReference>
<dbReference type="PANTHER" id="PTHR40980:SF4">
    <property type="entry name" value="TONB-DEPENDENT RECEPTOR-LIKE BETA-BARREL DOMAIN-CONTAINING PROTEIN"/>
    <property type="match status" value="1"/>
</dbReference>
<gene>
    <name evidence="6" type="ORF">GCM10007424_27420</name>
</gene>
<dbReference type="Proteomes" id="UP000615760">
    <property type="component" value="Unassembled WGS sequence"/>
</dbReference>
<evidence type="ECO:0000256" key="1">
    <source>
        <dbReference type="ARBA" id="ARBA00004442"/>
    </source>
</evidence>
<dbReference type="InterPro" id="IPR036942">
    <property type="entry name" value="Beta-barrel_TonB_sf"/>
</dbReference>
<comment type="caution">
    <text evidence="6">The sequence shown here is derived from an EMBL/GenBank/DDBJ whole genome shotgun (WGS) entry which is preliminary data.</text>
</comment>
<keyword evidence="2" id="KW-0472">Membrane</keyword>
<keyword evidence="6" id="KW-0675">Receptor</keyword>
<feature type="signal peptide" evidence="4">
    <location>
        <begin position="1"/>
        <end position="18"/>
    </location>
</feature>
<feature type="chain" id="PRO_5046415933" evidence="4">
    <location>
        <begin position="19"/>
        <end position="705"/>
    </location>
</feature>
<evidence type="ECO:0000313" key="7">
    <source>
        <dbReference type="Proteomes" id="UP000615760"/>
    </source>
</evidence>
<feature type="domain" description="Outer membrane protein beta-barrel" evidence="5">
    <location>
        <begin position="288"/>
        <end position="675"/>
    </location>
</feature>
<keyword evidence="3" id="KW-0998">Cell outer membrane</keyword>
<evidence type="ECO:0000256" key="4">
    <source>
        <dbReference type="SAM" id="SignalP"/>
    </source>
</evidence>
<keyword evidence="4" id="KW-0732">Signal</keyword>
<dbReference type="Pfam" id="PF14905">
    <property type="entry name" value="OMP_b-brl_3"/>
    <property type="match status" value="1"/>
</dbReference>